<accession>A0A5C5WD97</accession>
<dbReference type="InterPro" id="IPR027417">
    <property type="entry name" value="P-loop_NTPase"/>
</dbReference>
<evidence type="ECO:0000256" key="1">
    <source>
        <dbReference type="ARBA" id="ARBA00006211"/>
    </source>
</evidence>
<evidence type="ECO:0000256" key="4">
    <source>
        <dbReference type="ARBA" id="ARBA00022741"/>
    </source>
</evidence>
<dbReference type="PANTHER" id="PTHR30134">
    <property type="entry name" value="HYDROGENASE PROTEIN ASSEMBLY PROTEIN, NICKEL CHAPERONE"/>
    <property type="match status" value="1"/>
</dbReference>
<dbReference type="RefSeq" id="WP_146517465.1">
    <property type="nucleotide sequence ID" value="NZ_SJPI01000004.1"/>
</dbReference>
<dbReference type="EMBL" id="SJPI01000004">
    <property type="protein sequence ID" value="TWT48051.1"/>
    <property type="molecule type" value="Genomic_DNA"/>
</dbReference>
<proteinExistence type="inferred from homology"/>
<keyword evidence="10" id="KW-1185">Reference proteome</keyword>
<evidence type="ECO:0000313" key="10">
    <source>
        <dbReference type="Proteomes" id="UP000316598"/>
    </source>
</evidence>
<comment type="caution">
    <text evidence="9">The sequence shown here is derived from an EMBL/GenBank/DDBJ whole genome shotgun (WGS) entry which is preliminary data.</text>
</comment>
<dbReference type="GO" id="GO:0016151">
    <property type="term" value="F:nickel cation binding"/>
    <property type="evidence" value="ECO:0007669"/>
    <property type="project" value="InterPro"/>
</dbReference>
<feature type="domain" description="CobW/HypB/UreG nucleotide-binding" evidence="8">
    <location>
        <begin position="34"/>
        <end position="193"/>
    </location>
</feature>
<evidence type="ECO:0000256" key="6">
    <source>
        <dbReference type="ARBA" id="ARBA00022833"/>
    </source>
</evidence>
<keyword evidence="5" id="KW-0378">Hydrolase</keyword>
<name>A0A5C5WD97_9BACT</name>
<sequence length="223" mass="24409">MTTETITVRRDVAAEAKQDAAMERTRLGKRGTLVVNLLSSPGSGKTSLLEATARYFAGRHSMAVLVGDLETDRDARRLSPLVPTAQLTTGGACHLELPLVRRGLDALGDPQVDFLFIENIGNLVCPASHDLGEHLRIVLVSTTEGDDKPGKYPKMFRTSAAMVVTKTDLLPHVPFSVTAVVDDARRIQPDLEAIEVCSLDNTGIAQWCEFLQRERSKRLAEFL</sequence>
<organism evidence="9 10">
    <name type="scientific">Rubripirellula amarantea</name>
    <dbReference type="NCBI Taxonomy" id="2527999"/>
    <lineage>
        <taxon>Bacteria</taxon>
        <taxon>Pseudomonadati</taxon>
        <taxon>Planctomycetota</taxon>
        <taxon>Planctomycetia</taxon>
        <taxon>Pirellulales</taxon>
        <taxon>Pirellulaceae</taxon>
        <taxon>Rubripirellula</taxon>
    </lineage>
</organism>
<comment type="similarity">
    <text evidence="1">Belongs to the SIMIBI class G3E GTPase family. HypB/HupM subfamily.</text>
</comment>
<dbReference type="Proteomes" id="UP000316598">
    <property type="component" value="Unassembled WGS sequence"/>
</dbReference>
<evidence type="ECO:0000259" key="8">
    <source>
        <dbReference type="Pfam" id="PF02492"/>
    </source>
</evidence>
<dbReference type="GO" id="GO:0003924">
    <property type="term" value="F:GTPase activity"/>
    <property type="evidence" value="ECO:0007669"/>
    <property type="project" value="InterPro"/>
</dbReference>
<dbReference type="PANTHER" id="PTHR30134:SF2">
    <property type="entry name" value="HYDROGENASE MATURATION FACTOR HYPB"/>
    <property type="match status" value="1"/>
</dbReference>
<evidence type="ECO:0000256" key="5">
    <source>
        <dbReference type="ARBA" id="ARBA00022801"/>
    </source>
</evidence>
<evidence type="ECO:0000256" key="3">
    <source>
        <dbReference type="ARBA" id="ARBA00022723"/>
    </source>
</evidence>
<dbReference type="PIRSF" id="PIRSF005624">
    <property type="entry name" value="Ni-bind_GTPase"/>
    <property type="match status" value="1"/>
</dbReference>
<reference evidence="9 10" key="1">
    <citation type="submission" date="2019-02" db="EMBL/GenBank/DDBJ databases">
        <title>Deep-cultivation of Planctomycetes and their phenomic and genomic characterization uncovers novel biology.</title>
        <authorList>
            <person name="Wiegand S."/>
            <person name="Jogler M."/>
            <person name="Boedeker C."/>
            <person name="Pinto D."/>
            <person name="Vollmers J."/>
            <person name="Rivas-Marin E."/>
            <person name="Kohn T."/>
            <person name="Peeters S.H."/>
            <person name="Heuer A."/>
            <person name="Rast P."/>
            <person name="Oberbeckmann S."/>
            <person name="Bunk B."/>
            <person name="Jeske O."/>
            <person name="Meyerdierks A."/>
            <person name="Storesund J.E."/>
            <person name="Kallscheuer N."/>
            <person name="Luecker S."/>
            <person name="Lage O.M."/>
            <person name="Pohl T."/>
            <person name="Merkel B.J."/>
            <person name="Hornburger P."/>
            <person name="Mueller R.-W."/>
            <person name="Bruemmer F."/>
            <person name="Labrenz M."/>
            <person name="Spormann A.M."/>
            <person name="Op Den Camp H."/>
            <person name="Overmann J."/>
            <person name="Amann R."/>
            <person name="Jetten M.S.M."/>
            <person name="Mascher T."/>
            <person name="Medema M.H."/>
            <person name="Devos D.P."/>
            <person name="Kaster A.-K."/>
            <person name="Ovreas L."/>
            <person name="Rohde M."/>
            <person name="Galperin M.Y."/>
            <person name="Jogler C."/>
        </authorList>
    </citation>
    <scope>NUCLEOTIDE SEQUENCE [LARGE SCALE GENOMIC DNA]</scope>
    <source>
        <strain evidence="9 10">Pla22</strain>
    </source>
</reference>
<dbReference type="Gene3D" id="3.40.50.300">
    <property type="entry name" value="P-loop containing nucleotide triphosphate hydrolases"/>
    <property type="match status" value="1"/>
</dbReference>
<evidence type="ECO:0000256" key="2">
    <source>
        <dbReference type="ARBA" id="ARBA00022596"/>
    </source>
</evidence>
<dbReference type="Pfam" id="PF02492">
    <property type="entry name" value="cobW"/>
    <property type="match status" value="1"/>
</dbReference>
<keyword evidence="7" id="KW-0342">GTP-binding</keyword>
<keyword evidence="4" id="KW-0547">Nucleotide-binding</keyword>
<dbReference type="InterPro" id="IPR003495">
    <property type="entry name" value="CobW/HypB/UreG_nucleotide-bd"/>
</dbReference>
<keyword evidence="6" id="KW-0862">Zinc</keyword>
<dbReference type="SUPFAM" id="SSF52540">
    <property type="entry name" value="P-loop containing nucleoside triphosphate hydrolases"/>
    <property type="match status" value="1"/>
</dbReference>
<gene>
    <name evidence="9" type="primary">hypB</name>
    <name evidence="9" type="ORF">Pla22_50510</name>
</gene>
<evidence type="ECO:0000313" key="9">
    <source>
        <dbReference type="EMBL" id="TWT48051.1"/>
    </source>
</evidence>
<keyword evidence="2" id="KW-0533">Nickel</keyword>
<dbReference type="NCBIfam" id="TIGR00073">
    <property type="entry name" value="hypB"/>
    <property type="match status" value="1"/>
</dbReference>
<dbReference type="InterPro" id="IPR004392">
    <property type="entry name" value="Hyd_mat_HypB"/>
</dbReference>
<dbReference type="AlphaFoldDB" id="A0A5C5WD97"/>
<dbReference type="GO" id="GO:0008270">
    <property type="term" value="F:zinc ion binding"/>
    <property type="evidence" value="ECO:0007669"/>
    <property type="project" value="TreeGrafter"/>
</dbReference>
<dbReference type="OrthoDB" id="9802035at2"/>
<evidence type="ECO:0000256" key="7">
    <source>
        <dbReference type="ARBA" id="ARBA00023134"/>
    </source>
</evidence>
<dbReference type="GO" id="GO:0051604">
    <property type="term" value="P:protein maturation"/>
    <property type="evidence" value="ECO:0007669"/>
    <property type="project" value="InterPro"/>
</dbReference>
<dbReference type="GO" id="GO:0005525">
    <property type="term" value="F:GTP binding"/>
    <property type="evidence" value="ECO:0007669"/>
    <property type="project" value="UniProtKB-KW"/>
</dbReference>
<keyword evidence="3" id="KW-0479">Metal-binding</keyword>
<protein>
    <submittedName>
        <fullName evidence="9">Hydrogenase isoenzymes nickel incorporation protein HypB</fullName>
    </submittedName>
</protein>